<proteinExistence type="predicted"/>
<sequence length="106" mass="12489">MFYKKKKKETTEIACSIVGTLFPRWLVGTLMREARQLSALQERKGRYRLTARVRLPNFVRYLVDPRLVTRSREERLSFSCVNASTRVYHNDVPSVKRSVKPSKKTR</sequence>
<evidence type="ECO:0000313" key="2">
    <source>
        <dbReference type="Proteomes" id="UP001558652"/>
    </source>
</evidence>
<dbReference type="EMBL" id="JBFDAA010000003">
    <property type="protein sequence ID" value="KAL1138363.1"/>
    <property type="molecule type" value="Genomic_DNA"/>
</dbReference>
<accession>A0ABD0YQW0</accession>
<dbReference type="Proteomes" id="UP001558652">
    <property type="component" value="Unassembled WGS sequence"/>
</dbReference>
<dbReference type="AlphaFoldDB" id="A0ABD0YQW0"/>
<evidence type="ECO:0000313" key="1">
    <source>
        <dbReference type="EMBL" id="KAL1138363.1"/>
    </source>
</evidence>
<organism evidence="1 2">
    <name type="scientific">Ranatra chinensis</name>
    <dbReference type="NCBI Taxonomy" id="642074"/>
    <lineage>
        <taxon>Eukaryota</taxon>
        <taxon>Metazoa</taxon>
        <taxon>Ecdysozoa</taxon>
        <taxon>Arthropoda</taxon>
        <taxon>Hexapoda</taxon>
        <taxon>Insecta</taxon>
        <taxon>Pterygota</taxon>
        <taxon>Neoptera</taxon>
        <taxon>Paraneoptera</taxon>
        <taxon>Hemiptera</taxon>
        <taxon>Heteroptera</taxon>
        <taxon>Panheteroptera</taxon>
        <taxon>Nepomorpha</taxon>
        <taxon>Nepidae</taxon>
        <taxon>Ranatrinae</taxon>
        <taxon>Ranatra</taxon>
    </lineage>
</organism>
<protein>
    <submittedName>
        <fullName evidence="1">Uncharacterized protein</fullName>
    </submittedName>
</protein>
<gene>
    <name evidence="1" type="ORF">AAG570_008427</name>
</gene>
<name>A0ABD0YQW0_9HEMI</name>
<reference evidence="1 2" key="1">
    <citation type="submission" date="2024-07" db="EMBL/GenBank/DDBJ databases">
        <title>Chromosome-level genome assembly of the water stick insect Ranatra chinensis (Heteroptera: Nepidae).</title>
        <authorList>
            <person name="Liu X."/>
        </authorList>
    </citation>
    <scope>NUCLEOTIDE SEQUENCE [LARGE SCALE GENOMIC DNA]</scope>
    <source>
        <strain evidence="1">Cailab_2021Rc</strain>
        <tissue evidence="1">Muscle</tissue>
    </source>
</reference>
<keyword evidence="2" id="KW-1185">Reference proteome</keyword>
<comment type="caution">
    <text evidence="1">The sequence shown here is derived from an EMBL/GenBank/DDBJ whole genome shotgun (WGS) entry which is preliminary data.</text>
</comment>